<dbReference type="Gene3D" id="3.40.50.150">
    <property type="entry name" value="Vaccinia Virus protein VP39"/>
    <property type="match status" value="1"/>
</dbReference>
<accession>A0A944DGB7</accession>
<dbReference type="Proteomes" id="UP000694660">
    <property type="component" value="Unassembled WGS sequence"/>
</dbReference>
<dbReference type="RefSeq" id="WP_214362258.1">
    <property type="nucleotide sequence ID" value="NZ_JAEKFT010000015.1"/>
</dbReference>
<comment type="caution">
    <text evidence="1">The sequence shown here is derived from an EMBL/GenBank/DDBJ whole genome shotgun (WGS) entry which is preliminary data.</text>
</comment>
<reference evidence="2" key="1">
    <citation type="journal article" date="2022" name="ISME J.">
        <title>Genetic and phylogenetic analysis of dissimilatory iodate-reducing bacteria identifies potential niches across the world's oceans.</title>
        <authorList>
            <person name="Reyes-Umana V."/>
            <person name="Henning Z."/>
            <person name="Lee K."/>
            <person name="Barnum T.P."/>
            <person name="Coates J.D."/>
        </authorList>
    </citation>
    <scope>NUCLEOTIDE SEQUENCE [LARGE SCALE GENOMIC DNA]</scope>
    <source>
        <strain evidence="2">IR12</strain>
    </source>
</reference>
<dbReference type="SUPFAM" id="SSF53335">
    <property type="entry name" value="S-adenosyl-L-methionine-dependent methyltransferases"/>
    <property type="match status" value="1"/>
</dbReference>
<dbReference type="AlphaFoldDB" id="A0A944DGB7"/>
<dbReference type="EMBL" id="JAEKFT010000015">
    <property type="protein sequence ID" value="MBT0962313.1"/>
    <property type="molecule type" value="Genomic_DNA"/>
</dbReference>
<sequence length="258" mass="29772">MRHTDFFERLNRYARRVLSRYQQAFSAIPQYLALKRVADPRFRMRWTDRWLCFGDATAQTGFDRHYVFHTAWASRVLAATRPAMHVDISSSVFFVTMVSAFVPVRFYDYRPAQFGLSGLESAHADLTKLPFDDESVESLSCMHVVEHVGLGRYGDPLDYDGDLKAISELKRVVAREGQLLFVVPMGGEPRIQFNAHRIYTYRQIVELFSDFELVEFSLIQDGRTEPAFVRNATESLANAQGYGCGCFWFRKPAERRPV</sequence>
<organism evidence="1 2">
    <name type="scientific">Denitromonas iodatirespirans</name>
    <dbReference type="NCBI Taxonomy" id="2795389"/>
    <lineage>
        <taxon>Bacteria</taxon>
        <taxon>Pseudomonadati</taxon>
        <taxon>Pseudomonadota</taxon>
        <taxon>Betaproteobacteria</taxon>
        <taxon>Rhodocyclales</taxon>
        <taxon>Zoogloeaceae</taxon>
        <taxon>Denitromonas</taxon>
    </lineage>
</organism>
<evidence type="ECO:0000313" key="2">
    <source>
        <dbReference type="Proteomes" id="UP000694660"/>
    </source>
</evidence>
<dbReference type="InterPro" id="IPR004951">
    <property type="entry name" value="DUF268_CAE_spp"/>
</dbReference>
<evidence type="ECO:0000313" key="1">
    <source>
        <dbReference type="EMBL" id="MBT0962313.1"/>
    </source>
</evidence>
<proteinExistence type="predicted"/>
<keyword evidence="2" id="KW-1185">Reference proteome</keyword>
<dbReference type="InterPro" id="IPR029063">
    <property type="entry name" value="SAM-dependent_MTases_sf"/>
</dbReference>
<dbReference type="Pfam" id="PF03269">
    <property type="entry name" value="DUF268"/>
    <property type="match status" value="1"/>
</dbReference>
<name>A0A944DGB7_DENI1</name>
<gene>
    <name evidence="1" type="ORF">I8J34_14125</name>
</gene>
<protein>
    <submittedName>
        <fullName evidence="1">DUF268 domain-containing protein</fullName>
    </submittedName>
</protein>